<reference evidence="1" key="1">
    <citation type="submission" date="2018-06" db="EMBL/GenBank/DDBJ databases">
        <authorList>
            <person name="Zhirakovskaya E."/>
        </authorList>
    </citation>
    <scope>NUCLEOTIDE SEQUENCE</scope>
</reference>
<accession>A0A3B0VEE4</accession>
<sequence length="401" mass="45122">MRLLIIILSILALIACKQPENSAPEITLQKTSNHFSIVAIGELEAVKSTPITASAKTQRPQTIAWVIEQYSYVNKGDVIIKFDGVPFQLEIDAAQYEMNRLLFTRSTKERELNLSIEDFNNEEAVVDFEYLMAQKFNIDNPMLYTKIEMIDAADNEEFLQAKSKYLNKMEGHYKDKSDSEVGLIDSQSQLQQAKVDMNQSNMEQLEVRAPHSGIIVLKKGWDGNIPQAGKSIFPGVKLASLPDLTQMQAKIYVPEIEAVGIKTDQLVEIKLHAFPDLLFTGVVTQVSKTAQPKKRDNPVKYFIITVVLNEQDKTRLLPGQRVDATIYTSEKTESIVVPIQTIFRDGDKSWVFLKDKNTRQFSKKSINTSICSTSQCVIQSGLVADDIIALTEPDNNLLETK</sequence>
<gene>
    <name evidence="1" type="ORF">MNBD_GAMMA01-942</name>
</gene>
<evidence type="ECO:0000313" key="1">
    <source>
        <dbReference type="EMBL" id="VAW41988.1"/>
    </source>
</evidence>
<dbReference type="PROSITE" id="PS51257">
    <property type="entry name" value="PROKAR_LIPOPROTEIN"/>
    <property type="match status" value="1"/>
</dbReference>
<organism evidence="1">
    <name type="scientific">hydrothermal vent metagenome</name>
    <dbReference type="NCBI Taxonomy" id="652676"/>
    <lineage>
        <taxon>unclassified sequences</taxon>
        <taxon>metagenomes</taxon>
        <taxon>ecological metagenomes</taxon>
    </lineage>
</organism>
<dbReference type="Gene3D" id="2.40.420.20">
    <property type="match status" value="1"/>
</dbReference>
<proteinExistence type="predicted"/>
<name>A0A3B0VEE4_9ZZZZ</name>
<dbReference type="EMBL" id="UOEW01000334">
    <property type="protein sequence ID" value="VAW41988.1"/>
    <property type="molecule type" value="Genomic_DNA"/>
</dbReference>
<protein>
    <submittedName>
        <fullName evidence="1">Uncharacterized protein</fullName>
    </submittedName>
</protein>
<dbReference type="AlphaFoldDB" id="A0A3B0VEE4"/>
<dbReference type="PANTHER" id="PTHR30469">
    <property type="entry name" value="MULTIDRUG RESISTANCE PROTEIN MDTA"/>
    <property type="match status" value="1"/>
</dbReference>
<dbReference type="Gene3D" id="2.40.30.170">
    <property type="match status" value="1"/>
</dbReference>
<dbReference type="GO" id="GO:1990281">
    <property type="term" value="C:efflux pump complex"/>
    <property type="evidence" value="ECO:0007669"/>
    <property type="project" value="TreeGrafter"/>
</dbReference>
<dbReference type="GO" id="GO:0015562">
    <property type="term" value="F:efflux transmembrane transporter activity"/>
    <property type="evidence" value="ECO:0007669"/>
    <property type="project" value="TreeGrafter"/>
</dbReference>